<protein>
    <recommendedName>
        <fullName evidence="1">STAS domain-containing protein</fullName>
    </recommendedName>
</protein>
<dbReference type="Gene3D" id="3.30.750.24">
    <property type="entry name" value="STAS domain"/>
    <property type="match status" value="1"/>
</dbReference>
<evidence type="ECO:0000259" key="1">
    <source>
        <dbReference type="PROSITE" id="PS50801"/>
    </source>
</evidence>
<sequence length="106" mass="11079">MADFTVLRLSEAALVWADGPLSGALSHQLNTTLQNLLDEGASPLVIDLAQVSALDSGAVEALAEAAEDAGHIDLALHLCLPGHRRAVVKDSVELRHAIGQVHPCTV</sequence>
<evidence type="ECO:0000313" key="3">
    <source>
        <dbReference type="Proteomes" id="UP000662200"/>
    </source>
</evidence>
<feature type="domain" description="STAS" evidence="1">
    <location>
        <begin position="2"/>
        <end position="106"/>
    </location>
</feature>
<dbReference type="EMBL" id="BMQC01000008">
    <property type="protein sequence ID" value="GGK31570.1"/>
    <property type="molecule type" value="Genomic_DNA"/>
</dbReference>
<keyword evidence="3" id="KW-1185">Reference proteome</keyword>
<dbReference type="RefSeq" id="WP_189114508.1">
    <property type="nucleotide sequence ID" value="NZ_BMQC01000008.1"/>
</dbReference>
<dbReference type="InterPro" id="IPR002645">
    <property type="entry name" value="STAS_dom"/>
</dbReference>
<proteinExistence type="predicted"/>
<dbReference type="Pfam" id="PF01740">
    <property type="entry name" value="STAS"/>
    <property type="match status" value="1"/>
</dbReference>
<dbReference type="SUPFAM" id="SSF52091">
    <property type="entry name" value="SpoIIaa-like"/>
    <property type="match status" value="1"/>
</dbReference>
<reference evidence="2" key="1">
    <citation type="journal article" date="2014" name="Int. J. Syst. Evol. Microbiol.">
        <title>Complete genome sequence of Corynebacterium casei LMG S-19264T (=DSM 44701T), isolated from a smear-ripened cheese.</title>
        <authorList>
            <consortium name="US DOE Joint Genome Institute (JGI-PGF)"/>
            <person name="Walter F."/>
            <person name="Albersmeier A."/>
            <person name="Kalinowski J."/>
            <person name="Ruckert C."/>
        </authorList>
    </citation>
    <scope>NUCLEOTIDE SEQUENCE</scope>
    <source>
        <strain evidence="2">JCM 3091</strain>
    </source>
</reference>
<organism evidence="2 3">
    <name type="scientific">Pilimelia terevasa</name>
    <dbReference type="NCBI Taxonomy" id="53372"/>
    <lineage>
        <taxon>Bacteria</taxon>
        <taxon>Bacillati</taxon>
        <taxon>Actinomycetota</taxon>
        <taxon>Actinomycetes</taxon>
        <taxon>Micromonosporales</taxon>
        <taxon>Micromonosporaceae</taxon>
        <taxon>Pilimelia</taxon>
    </lineage>
</organism>
<evidence type="ECO:0000313" key="2">
    <source>
        <dbReference type="EMBL" id="GGK31570.1"/>
    </source>
</evidence>
<dbReference type="AlphaFoldDB" id="A0A8J3FIY8"/>
<dbReference type="PROSITE" id="PS50801">
    <property type="entry name" value="STAS"/>
    <property type="match status" value="1"/>
</dbReference>
<dbReference type="Proteomes" id="UP000662200">
    <property type="component" value="Unassembled WGS sequence"/>
</dbReference>
<gene>
    <name evidence="2" type="ORF">GCM10010124_25470</name>
</gene>
<reference evidence="2" key="2">
    <citation type="submission" date="2020-09" db="EMBL/GenBank/DDBJ databases">
        <authorList>
            <person name="Sun Q."/>
            <person name="Ohkuma M."/>
        </authorList>
    </citation>
    <scope>NUCLEOTIDE SEQUENCE</scope>
    <source>
        <strain evidence="2">JCM 3091</strain>
    </source>
</reference>
<accession>A0A8J3FIY8</accession>
<dbReference type="InterPro" id="IPR036513">
    <property type="entry name" value="STAS_dom_sf"/>
</dbReference>
<comment type="caution">
    <text evidence="2">The sequence shown here is derived from an EMBL/GenBank/DDBJ whole genome shotgun (WGS) entry which is preliminary data.</text>
</comment>
<name>A0A8J3FIY8_9ACTN</name>